<evidence type="ECO:0000313" key="3">
    <source>
        <dbReference type="Proteomes" id="UP001305779"/>
    </source>
</evidence>
<dbReference type="Gene3D" id="1.20.1280.50">
    <property type="match status" value="1"/>
</dbReference>
<dbReference type="SMART" id="SM00256">
    <property type="entry name" value="FBOX"/>
    <property type="match status" value="1"/>
</dbReference>
<protein>
    <recommendedName>
        <fullName evidence="1">F-box domain-containing protein</fullName>
    </recommendedName>
</protein>
<dbReference type="Proteomes" id="UP001305779">
    <property type="component" value="Unassembled WGS sequence"/>
</dbReference>
<proteinExistence type="predicted"/>
<dbReference type="PROSITE" id="PS50181">
    <property type="entry name" value="FBOX"/>
    <property type="match status" value="1"/>
</dbReference>
<evidence type="ECO:0000259" key="1">
    <source>
        <dbReference type="PROSITE" id="PS50181"/>
    </source>
</evidence>
<evidence type="ECO:0000313" key="2">
    <source>
        <dbReference type="EMBL" id="KAK4500302.1"/>
    </source>
</evidence>
<name>A0ABR0EFN2_ZASCE</name>
<gene>
    <name evidence="2" type="ORF">PRZ48_008491</name>
</gene>
<organism evidence="2 3">
    <name type="scientific">Zasmidium cellare</name>
    <name type="common">Wine cellar mold</name>
    <name type="synonym">Racodium cellare</name>
    <dbReference type="NCBI Taxonomy" id="395010"/>
    <lineage>
        <taxon>Eukaryota</taxon>
        <taxon>Fungi</taxon>
        <taxon>Dikarya</taxon>
        <taxon>Ascomycota</taxon>
        <taxon>Pezizomycotina</taxon>
        <taxon>Dothideomycetes</taxon>
        <taxon>Dothideomycetidae</taxon>
        <taxon>Mycosphaerellales</taxon>
        <taxon>Mycosphaerellaceae</taxon>
        <taxon>Zasmidium</taxon>
    </lineage>
</organism>
<dbReference type="InterPro" id="IPR036047">
    <property type="entry name" value="F-box-like_dom_sf"/>
</dbReference>
<dbReference type="SUPFAM" id="SSF81383">
    <property type="entry name" value="F-box domain"/>
    <property type="match status" value="1"/>
</dbReference>
<keyword evidence="3" id="KW-1185">Reference proteome</keyword>
<dbReference type="Pfam" id="PF00646">
    <property type="entry name" value="F-box"/>
    <property type="match status" value="1"/>
</dbReference>
<sequence length="232" mass="26011">MTITDRISSLPVELLEDILLRVDNATLLLSQRVSTRFRDTIVDSPKLQEKLFFRQPLHPTGAAISNFRENFNPLLPWEAIVTRPLYPLPQSPACLPSEAFGFGMDVELTDVFIEGASFENSIWVVTVDFIGDMCWTGDESWRRMFLIRESVPGLGVLVEWMGRNVKGSLEEGEEGNEEAVKLLTLDDPTWHSSGTRTATLGKVFDDAKKLATRRGFASKNIANQDAYMVDGI</sequence>
<feature type="domain" description="F-box" evidence="1">
    <location>
        <begin position="4"/>
        <end position="55"/>
    </location>
</feature>
<dbReference type="EMBL" id="JAXOVC010000006">
    <property type="protein sequence ID" value="KAK4500302.1"/>
    <property type="molecule type" value="Genomic_DNA"/>
</dbReference>
<dbReference type="InterPro" id="IPR001810">
    <property type="entry name" value="F-box_dom"/>
</dbReference>
<accession>A0ABR0EFN2</accession>
<reference evidence="2 3" key="1">
    <citation type="journal article" date="2023" name="G3 (Bethesda)">
        <title>A chromosome-level genome assembly of Zasmidium syzygii isolated from banana leaves.</title>
        <authorList>
            <person name="van Westerhoven A.C."/>
            <person name="Mehrabi R."/>
            <person name="Talebi R."/>
            <person name="Steentjes M.B.F."/>
            <person name="Corcolon B."/>
            <person name="Chong P.A."/>
            <person name="Kema G.H.J."/>
            <person name="Seidl M.F."/>
        </authorList>
    </citation>
    <scope>NUCLEOTIDE SEQUENCE [LARGE SCALE GENOMIC DNA]</scope>
    <source>
        <strain evidence="2 3">P124</strain>
    </source>
</reference>
<comment type="caution">
    <text evidence="2">The sequence shown here is derived from an EMBL/GenBank/DDBJ whole genome shotgun (WGS) entry which is preliminary data.</text>
</comment>